<dbReference type="Proteomes" id="UP000830768">
    <property type="component" value="Chromosome 1"/>
</dbReference>
<protein>
    <submittedName>
        <fullName evidence="1">Uncharacterized protein</fullName>
    </submittedName>
</protein>
<organism evidence="1 2">
    <name type="scientific">Fusarium solani subsp. cucurbitae</name>
    <name type="common">Neocosmosporum cucurbitae</name>
    <dbReference type="NCBI Taxonomy" id="2747967"/>
    <lineage>
        <taxon>Eukaryota</taxon>
        <taxon>Fungi</taxon>
        <taxon>Dikarya</taxon>
        <taxon>Ascomycota</taxon>
        <taxon>Pezizomycotina</taxon>
        <taxon>Sordariomycetes</taxon>
        <taxon>Hypocreomycetidae</taxon>
        <taxon>Hypocreales</taxon>
        <taxon>Nectriaceae</taxon>
        <taxon>Fusarium</taxon>
        <taxon>Fusarium solani species complex</taxon>
    </lineage>
</organism>
<reference evidence="1" key="1">
    <citation type="submission" date="2021-11" db="EMBL/GenBank/DDBJ databases">
        <title>Fusarium solani-melongenae Genome sequencing and assembly.</title>
        <authorList>
            <person name="Xie S."/>
            <person name="Huang L."/>
            <person name="Zhang X."/>
        </authorList>
    </citation>
    <scope>NUCLEOTIDE SEQUENCE</scope>
    <source>
        <strain evidence="1">CRI 24-3</strain>
    </source>
</reference>
<name>A0ACD3YKV1_FUSSC</name>
<evidence type="ECO:0000313" key="2">
    <source>
        <dbReference type="Proteomes" id="UP000830768"/>
    </source>
</evidence>
<gene>
    <name evidence="1" type="ORF">LCI18_000527</name>
</gene>
<accession>A0ACD3YKV1</accession>
<dbReference type="EMBL" id="CP090030">
    <property type="protein sequence ID" value="UPK89592.1"/>
    <property type="molecule type" value="Genomic_DNA"/>
</dbReference>
<sequence>MVQPRVTTALKMDLNGQLRASILAQHLPYPSTTFLNSLITARSPPPPLPSLVATAKARLLAADITNSNLINTASLQSLPPDADSPESRERRLPRPVHVQVLDVENISLSRWEQVEEMEAVARGETTRGREVVRVTAEDDDNPETQQTQQRPTTAAAAANARTASKKATHRLVVQDCKGVKLYALELKRIDGIGVGKTQIGEKMLLKAGTVLARGVILLESEKCVLLGGKIEAWQKTWADGRLARLKEEIRQNEQQQAS</sequence>
<proteinExistence type="predicted"/>
<evidence type="ECO:0000313" key="1">
    <source>
        <dbReference type="EMBL" id="UPK89592.1"/>
    </source>
</evidence>
<keyword evidence="2" id="KW-1185">Reference proteome</keyword>